<evidence type="ECO:0000256" key="1">
    <source>
        <dbReference type="SAM" id="Coils"/>
    </source>
</evidence>
<comment type="caution">
    <text evidence="2">The sequence shown here is derived from an EMBL/GenBank/DDBJ whole genome shotgun (WGS) entry which is preliminary data.</text>
</comment>
<dbReference type="InterPro" id="IPR043472">
    <property type="entry name" value="Macro_dom-like"/>
</dbReference>
<dbReference type="AlphaFoldDB" id="A0A9P0L938"/>
<feature type="coiled-coil region" evidence="1">
    <location>
        <begin position="79"/>
        <end position="125"/>
    </location>
</feature>
<keyword evidence="3" id="KW-1185">Reference proteome</keyword>
<organism evidence="2 3">
    <name type="scientific">Acanthoscelides obtectus</name>
    <name type="common">Bean weevil</name>
    <name type="synonym">Bruchus obtectus</name>
    <dbReference type="NCBI Taxonomy" id="200917"/>
    <lineage>
        <taxon>Eukaryota</taxon>
        <taxon>Metazoa</taxon>
        <taxon>Ecdysozoa</taxon>
        <taxon>Arthropoda</taxon>
        <taxon>Hexapoda</taxon>
        <taxon>Insecta</taxon>
        <taxon>Pterygota</taxon>
        <taxon>Neoptera</taxon>
        <taxon>Endopterygota</taxon>
        <taxon>Coleoptera</taxon>
        <taxon>Polyphaga</taxon>
        <taxon>Cucujiformia</taxon>
        <taxon>Chrysomeloidea</taxon>
        <taxon>Chrysomelidae</taxon>
        <taxon>Bruchinae</taxon>
        <taxon>Bruchini</taxon>
        <taxon>Acanthoscelides</taxon>
    </lineage>
</organism>
<keyword evidence="1" id="KW-0175">Coiled coil</keyword>
<proteinExistence type="predicted"/>
<gene>
    <name evidence="2" type="ORF">ACAOBT_LOCUS21510</name>
</gene>
<name>A0A9P0L938_ACAOB</name>
<dbReference type="EMBL" id="CAKOFQ010007172">
    <property type="protein sequence ID" value="CAH1993448.1"/>
    <property type="molecule type" value="Genomic_DNA"/>
</dbReference>
<dbReference type="OrthoDB" id="8047091at2759"/>
<dbReference type="Gene3D" id="3.40.220.10">
    <property type="entry name" value="Leucine Aminopeptidase, subunit E, domain 1"/>
    <property type="match status" value="1"/>
</dbReference>
<dbReference type="PANTHER" id="PTHR45823:SF1">
    <property type="entry name" value="T-SNARE COILED-COIL HOMOLOGY DOMAIN-CONTAINING PROTEIN"/>
    <property type="match status" value="1"/>
</dbReference>
<dbReference type="Proteomes" id="UP001152888">
    <property type="component" value="Unassembled WGS sequence"/>
</dbReference>
<evidence type="ECO:0000313" key="3">
    <source>
        <dbReference type="Proteomes" id="UP001152888"/>
    </source>
</evidence>
<reference evidence="2" key="1">
    <citation type="submission" date="2022-03" db="EMBL/GenBank/DDBJ databases">
        <authorList>
            <person name="Sayadi A."/>
        </authorList>
    </citation>
    <scope>NUCLEOTIDE SEQUENCE</scope>
</reference>
<protein>
    <submittedName>
        <fullName evidence="2">Uncharacterized protein</fullName>
    </submittedName>
</protein>
<sequence length="299" mass="34136">MPSRAVSSKMSTVLLVRSYWINAAKPFDQVRKQAREKLCQPEGKLVENCANLEGKLLENCADLEGKLLESTAKLEEKFMENTANLKKELEDKIMEKSCELERRILETLEGRIQEVQGKFAALDVKTVDVRQRRFPLKKSSEVGASVGSAGHLRMEPPQFDGTTPWNVYRRQFEAAVNANGWSTTENATALTLALRGDAAAIFQRISPEEQEVYEQLVGYLEMRCGQEVWKSARKIFYLVTEKASYQKPNCEAVWNSSCSFREVLLAEDLRKLEIPKLVCEVDILDWRIIPRLLEEKISE</sequence>
<accession>A0A9P0L938</accession>
<dbReference type="PANTHER" id="PTHR45823">
    <property type="entry name" value="T-SNARE COILED-COIL HOMOLOGY DOMAIN-CONTAINING PROTEIN"/>
    <property type="match status" value="1"/>
</dbReference>
<evidence type="ECO:0000313" key="2">
    <source>
        <dbReference type="EMBL" id="CAH1993448.1"/>
    </source>
</evidence>